<protein>
    <recommendedName>
        <fullName evidence="3">Lipoprotein</fullName>
    </recommendedName>
</protein>
<sequence>MRISGLIVIAVLLVACGVIHPFGDKTIYQTYSVSDRLGLHWRYDCIRSALKPHGYEVERIIPEQNAPNFFDISQHGTRVAQIDMYQVAGARAISITLISGAKQVNAAVDSIIQPCLER</sequence>
<organism evidence="1 2">
    <name type="scientific">Klebsiella quasipneumoniae</name>
    <dbReference type="NCBI Taxonomy" id="1463165"/>
    <lineage>
        <taxon>Bacteria</taxon>
        <taxon>Pseudomonadati</taxon>
        <taxon>Pseudomonadota</taxon>
        <taxon>Gammaproteobacteria</taxon>
        <taxon>Enterobacterales</taxon>
        <taxon>Enterobacteriaceae</taxon>
        <taxon>Klebsiella/Raoultella group</taxon>
        <taxon>Klebsiella</taxon>
        <taxon>Klebsiella pneumoniae complex</taxon>
    </lineage>
</organism>
<dbReference type="Proteomes" id="UP000217648">
    <property type="component" value="Unassembled WGS sequence"/>
</dbReference>
<dbReference type="PROSITE" id="PS51257">
    <property type="entry name" value="PROKAR_LIPOPROTEIN"/>
    <property type="match status" value="1"/>
</dbReference>
<evidence type="ECO:0000313" key="2">
    <source>
        <dbReference type="Proteomes" id="UP000217648"/>
    </source>
</evidence>
<accession>A0A2A5MKW2</accession>
<proteinExistence type="predicted"/>
<dbReference type="RefSeq" id="WP_096833608.1">
    <property type="nucleotide sequence ID" value="NZ_JAKCUX010000002.1"/>
</dbReference>
<dbReference type="AlphaFoldDB" id="A0A2A5MKW2"/>
<reference evidence="1 2" key="1">
    <citation type="submission" date="2017-09" db="EMBL/GenBank/DDBJ databases">
        <title>Mdr eskape-Ghana.</title>
        <authorList>
            <person name="Agyepong N."/>
            <person name="Janice J."/>
            <person name="Samuelsen O."/>
            <person name="Owusu-Ofori A."/>
            <person name="Sundsfjord A."/>
            <person name="Essack S."/>
            <person name="Pedersen T."/>
        </authorList>
    </citation>
    <scope>NUCLEOTIDE SEQUENCE [LARGE SCALE GENOMIC DNA]</scope>
    <source>
        <strain evidence="1 2">46</strain>
    </source>
</reference>
<gene>
    <name evidence="1" type="ORF">CP911_11505</name>
</gene>
<evidence type="ECO:0000313" key="1">
    <source>
        <dbReference type="EMBL" id="PCM61539.1"/>
    </source>
</evidence>
<name>A0A2A5MKW2_9ENTR</name>
<dbReference type="EMBL" id="NXHG01000005">
    <property type="protein sequence ID" value="PCM61539.1"/>
    <property type="molecule type" value="Genomic_DNA"/>
</dbReference>
<evidence type="ECO:0008006" key="3">
    <source>
        <dbReference type="Google" id="ProtNLM"/>
    </source>
</evidence>
<comment type="caution">
    <text evidence="1">The sequence shown here is derived from an EMBL/GenBank/DDBJ whole genome shotgun (WGS) entry which is preliminary data.</text>
</comment>
<dbReference type="STRING" id="1463164.KQS06HV_50398"/>